<dbReference type="EMBL" id="JAERWL010000001">
    <property type="protein sequence ID" value="MBM9474841.1"/>
    <property type="molecule type" value="Genomic_DNA"/>
</dbReference>
<gene>
    <name evidence="4" type="ORF">JL107_00120</name>
</gene>
<dbReference type="SUPFAM" id="SSF48208">
    <property type="entry name" value="Six-hairpin glycosidases"/>
    <property type="match status" value="1"/>
</dbReference>
<evidence type="ECO:0000313" key="5">
    <source>
        <dbReference type="Proteomes" id="UP000663801"/>
    </source>
</evidence>
<dbReference type="InterPro" id="IPR011613">
    <property type="entry name" value="GH15-like"/>
</dbReference>
<protein>
    <submittedName>
        <fullName evidence="4">Glycoside hydrolase family 15 protein</fullName>
    </submittedName>
</protein>
<comment type="caution">
    <text evidence="4">The sequence shown here is derived from an EMBL/GenBank/DDBJ whole genome shotgun (WGS) entry which is preliminary data.</text>
</comment>
<dbReference type="Proteomes" id="UP000663801">
    <property type="component" value="Unassembled WGS sequence"/>
</dbReference>
<dbReference type="GO" id="GO:0004553">
    <property type="term" value="F:hydrolase activity, hydrolyzing O-glycosyl compounds"/>
    <property type="evidence" value="ECO:0007669"/>
    <property type="project" value="TreeGrafter"/>
</dbReference>
<feature type="domain" description="GH15-like" evidence="2">
    <location>
        <begin position="260"/>
        <end position="613"/>
    </location>
</feature>
<sequence>MGFLTSGPDGLAGPVWATSEDPDGAATRPVPPQRYADLRSYAAIGDGRTVALIGRDGAVDWLPIPDLDSPPAFAALLDAQDGGRIELAPALDAALLTVTRRYVPGTNVLETTWTTADGGVVRVTDALNTGIAGRLPWVELARRVDGVAGSVPMRWRVAPGTCLARATPWIYRTTHGDVLRVDSITMAVRTLGEMDPQVHDQQIDGRFTTAPGSRHLLGLVATESEPLHLSTPEQLDAGVDRTIVNWQAWAGEFGFDGPWSEAVLRSALALKLLIHSPHGSVAAAATTSLPERLAGGKNWDYRYAWIRDTAYTLNALFRFGLQEETHAAVSWLLRTMRRHGPDLSVFYSLSGDLPGGHEYPDVPGWRGVGPVVVGNAAADQLQLGVFGDLFDIVRLCVVNGNLLDAETGRLLAGIADRACDLWQRRDAGIWELEEEQHYTSSKLGCWQALTCAVQLAELGQIPGDPARWRDEAERIRTWVHEHCWNADVGAYVWYPGTDELDASMLLHAASGFDRGPRMSSTIDVLRARLGAGPLMYRYSGMDAEEGTFVACAFWTVSALAWVGRRDEARELMDQLVPMTNDVGILAEMIDARDGAFLGNLPQGLSHLALMQAAMALADDQPAADPA</sequence>
<keyword evidence="5" id="KW-1185">Reference proteome</keyword>
<dbReference type="InterPro" id="IPR012341">
    <property type="entry name" value="6hp_glycosidase-like_sf"/>
</dbReference>
<dbReference type="Pfam" id="PF19291">
    <property type="entry name" value="TREH_N"/>
    <property type="match status" value="1"/>
</dbReference>
<accession>A0A939C1D0</accession>
<feature type="region of interest" description="Disordered" evidence="1">
    <location>
        <begin position="1"/>
        <end position="30"/>
    </location>
</feature>
<organism evidence="4 5">
    <name type="scientific">Nakamurella flavida</name>
    <dbReference type="NCBI Taxonomy" id="363630"/>
    <lineage>
        <taxon>Bacteria</taxon>
        <taxon>Bacillati</taxon>
        <taxon>Actinomycetota</taxon>
        <taxon>Actinomycetes</taxon>
        <taxon>Nakamurellales</taxon>
        <taxon>Nakamurellaceae</taxon>
        <taxon>Nakamurella</taxon>
    </lineage>
</organism>
<evidence type="ECO:0000256" key="1">
    <source>
        <dbReference type="SAM" id="MobiDB-lite"/>
    </source>
</evidence>
<evidence type="ECO:0000313" key="4">
    <source>
        <dbReference type="EMBL" id="MBM9474841.1"/>
    </source>
</evidence>
<reference evidence="4" key="1">
    <citation type="submission" date="2021-01" db="EMBL/GenBank/DDBJ databases">
        <title>KCTC 19127 draft genome.</title>
        <authorList>
            <person name="An D."/>
        </authorList>
    </citation>
    <scope>NUCLEOTIDE SEQUENCE</scope>
    <source>
        <strain evidence="4">KCTC 19127</strain>
    </source>
</reference>
<dbReference type="AlphaFoldDB" id="A0A939C1D0"/>
<dbReference type="InterPro" id="IPR045582">
    <property type="entry name" value="Trehalase-like_N"/>
</dbReference>
<evidence type="ECO:0000259" key="2">
    <source>
        <dbReference type="Pfam" id="PF00723"/>
    </source>
</evidence>
<name>A0A939C1D0_9ACTN</name>
<dbReference type="PANTHER" id="PTHR31616:SF0">
    <property type="entry name" value="GLUCAN 1,4-ALPHA-GLUCOSIDASE"/>
    <property type="match status" value="1"/>
</dbReference>
<feature type="domain" description="Trehalase-like N-terminal" evidence="3">
    <location>
        <begin position="42"/>
        <end position="146"/>
    </location>
</feature>
<dbReference type="PANTHER" id="PTHR31616">
    <property type="entry name" value="TREHALASE"/>
    <property type="match status" value="1"/>
</dbReference>
<dbReference type="Gene3D" id="1.50.10.10">
    <property type="match status" value="1"/>
</dbReference>
<keyword evidence="4" id="KW-0378">Hydrolase</keyword>
<evidence type="ECO:0000259" key="3">
    <source>
        <dbReference type="Pfam" id="PF19291"/>
    </source>
</evidence>
<dbReference type="GO" id="GO:0005975">
    <property type="term" value="P:carbohydrate metabolic process"/>
    <property type="evidence" value="ECO:0007669"/>
    <property type="project" value="InterPro"/>
</dbReference>
<proteinExistence type="predicted"/>
<dbReference type="Pfam" id="PF00723">
    <property type="entry name" value="Glyco_hydro_15"/>
    <property type="match status" value="1"/>
</dbReference>
<dbReference type="InterPro" id="IPR008928">
    <property type="entry name" value="6-hairpin_glycosidase_sf"/>
</dbReference>